<accession>A0ABP2AN10</accession>
<evidence type="ECO:0000313" key="6">
    <source>
        <dbReference type="EMBL" id="CUN61940.1"/>
    </source>
</evidence>
<name>A0ABP2AN10_SARVE</name>
<dbReference type="InterPro" id="IPR007561">
    <property type="entry name" value="Cell_div_SepF/SepF-rel"/>
</dbReference>
<protein>
    <recommendedName>
        <fullName evidence="5">Cell division protein SepF</fullName>
    </recommendedName>
</protein>
<evidence type="ECO:0000256" key="3">
    <source>
        <dbReference type="ARBA" id="ARBA00023306"/>
    </source>
</evidence>
<evidence type="ECO:0000256" key="5">
    <source>
        <dbReference type="HAMAP-Rule" id="MF_01197"/>
    </source>
</evidence>
<organism evidence="6 7">
    <name type="scientific">Sarcina ventriculi</name>
    <name type="common">Clostridium ventriculi</name>
    <dbReference type="NCBI Taxonomy" id="1267"/>
    <lineage>
        <taxon>Bacteria</taxon>
        <taxon>Bacillati</taxon>
        <taxon>Bacillota</taxon>
        <taxon>Clostridia</taxon>
        <taxon>Eubacteriales</taxon>
        <taxon>Clostridiaceae</taxon>
        <taxon>Sarcina</taxon>
    </lineage>
</organism>
<evidence type="ECO:0000256" key="4">
    <source>
        <dbReference type="ARBA" id="ARBA00044936"/>
    </source>
</evidence>
<evidence type="ECO:0000313" key="7">
    <source>
        <dbReference type="Proteomes" id="UP000095488"/>
    </source>
</evidence>
<dbReference type="EMBL" id="CYZR01000002">
    <property type="protein sequence ID" value="CUN61940.1"/>
    <property type="molecule type" value="Genomic_DNA"/>
</dbReference>
<keyword evidence="5" id="KW-0963">Cytoplasm</keyword>
<dbReference type="Pfam" id="PF04472">
    <property type="entry name" value="SepF"/>
    <property type="match status" value="1"/>
</dbReference>
<dbReference type="RefSeq" id="WP_055257586.1">
    <property type="nucleotide sequence ID" value="NZ_BCMV01000029.1"/>
</dbReference>
<dbReference type="InterPro" id="IPR023052">
    <property type="entry name" value="Cell_div_SepF"/>
</dbReference>
<comment type="caution">
    <text evidence="6">The sequence shown here is derived from an EMBL/GenBank/DDBJ whole genome shotgun (WGS) entry which is preliminary data.</text>
</comment>
<sequence length="171" mass="19689">MAMLVKMKELLGFDNFEEEYEDDVEVIGEDSRMDLEHTRHEDYSYDIKQELKKLEEEKNKEEHSANLINIHNSDSKMKIKIAKPSSYEDAAEICDALKNKQIVLINTKSLSTKIAQRLIDFVSGTCYALEGDFQEIEKGVFVVTPLNVESREEEKPQKQDLGITGILSWTK</sequence>
<comment type="subcellular location">
    <subcellularLocation>
        <location evidence="5">Cytoplasm</location>
    </subcellularLocation>
    <text evidence="5">Localizes to the division site, in a FtsZ-dependent manner.</text>
</comment>
<keyword evidence="1 5" id="KW-0132">Cell division</keyword>
<reference evidence="6 7" key="1">
    <citation type="submission" date="2015-09" db="EMBL/GenBank/DDBJ databases">
        <authorList>
            <consortium name="Pathogen Informatics"/>
            <person name="Wu L."/>
            <person name="Ma J."/>
        </authorList>
    </citation>
    <scope>NUCLEOTIDE SEQUENCE [LARGE SCALE GENOMIC DNA]</scope>
    <source>
        <strain evidence="6 7">2789STDY5834858</strain>
    </source>
</reference>
<dbReference type="HAMAP" id="MF_01197">
    <property type="entry name" value="SepF"/>
    <property type="match status" value="1"/>
</dbReference>
<comment type="function">
    <text evidence="4 5">Cell division protein that is part of the divisome complex and is recruited early to the Z-ring. Probably stimulates Z-ring formation, perhaps through the cross-linking of FtsZ protofilaments. Its function overlaps with FtsA.</text>
</comment>
<dbReference type="Gene3D" id="3.30.110.150">
    <property type="entry name" value="SepF-like protein"/>
    <property type="match status" value="1"/>
</dbReference>
<evidence type="ECO:0000256" key="2">
    <source>
        <dbReference type="ARBA" id="ARBA00023210"/>
    </source>
</evidence>
<comment type="similarity">
    <text evidence="5">Belongs to the SepF family.</text>
</comment>
<comment type="subunit">
    <text evidence="5">Homodimer. Interacts with FtsZ.</text>
</comment>
<dbReference type="GO" id="GO:0051301">
    <property type="term" value="P:cell division"/>
    <property type="evidence" value="ECO:0007669"/>
    <property type="project" value="UniProtKB-KW"/>
</dbReference>
<keyword evidence="3 5" id="KW-0131">Cell cycle</keyword>
<dbReference type="PANTHER" id="PTHR35798">
    <property type="entry name" value="CELL DIVISION PROTEIN SEPF"/>
    <property type="match status" value="1"/>
</dbReference>
<dbReference type="PANTHER" id="PTHR35798:SF1">
    <property type="entry name" value="CELL DIVISION PROTEIN SEPF"/>
    <property type="match status" value="1"/>
</dbReference>
<proteinExistence type="inferred from homology"/>
<gene>
    <name evidence="6" type="primary">sepF_2</name>
    <name evidence="5" type="synonym">sepF</name>
    <name evidence="6" type="ORF">ERS852473_00646</name>
</gene>
<dbReference type="InterPro" id="IPR038594">
    <property type="entry name" value="SepF-like_sf"/>
</dbReference>
<evidence type="ECO:0000256" key="1">
    <source>
        <dbReference type="ARBA" id="ARBA00022618"/>
    </source>
</evidence>
<keyword evidence="7" id="KW-1185">Reference proteome</keyword>
<keyword evidence="2 5" id="KW-0717">Septation</keyword>
<dbReference type="Proteomes" id="UP000095488">
    <property type="component" value="Unassembled WGS sequence"/>
</dbReference>